<proteinExistence type="predicted"/>
<dbReference type="RefSeq" id="WP_176897956.1">
    <property type="nucleotide sequence ID" value="NZ_JABKAV010000005.1"/>
</dbReference>
<organism evidence="2 3">
    <name type="scientific">Hymenobacter terrestris</name>
    <dbReference type="NCBI Taxonomy" id="2748310"/>
    <lineage>
        <taxon>Bacteria</taxon>
        <taxon>Pseudomonadati</taxon>
        <taxon>Bacteroidota</taxon>
        <taxon>Cytophagia</taxon>
        <taxon>Cytophagales</taxon>
        <taxon>Hymenobacteraceae</taxon>
        <taxon>Hymenobacter</taxon>
    </lineage>
</organism>
<dbReference type="PROSITE" id="PS51352">
    <property type="entry name" value="THIOREDOXIN_2"/>
    <property type="match status" value="1"/>
</dbReference>
<dbReference type="InterPro" id="IPR036249">
    <property type="entry name" value="Thioredoxin-like_sf"/>
</dbReference>
<reference evidence="2 3" key="1">
    <citation type="submission" date="2020-05" db="EMBL/GenBank/DDBJ databases">
        <title>Hymenobacter terrestris sp. nov. and Hymenobacter lapidiphilus sp. nov., isolated from regoliths in Antarctica.</title>
        <authorList>
            <person name="Sedlacek I."/>
            <person name="Pantucek R."/>
            <person name="Zeman M."/>
            <person name="Holochova P."/>
            <person name="Kralova S."/>
            <person name="Stankova E."/>
            <person name="Sedo O."/>
            <person name="Micenkova L."/>
            <person name="Svec P."/>
            <person name="Gupta V."/>
            <person name="Sood U."/>
            <person name="Korpole U.S."/>
            <person name="Lal R."/>
        </authorList>
    </citation>
    <scope>NUCLEOTIDE SEQUENCE [LARGE SCALE GENOMIC DNA]</scope>
    <source>
        <strain evidence="2 3">P5252</strain>
    </source>
</reference>
<name>A0ABX2Q034_9BACT</name>
<keyword evidence="3" id="KW-1185">Reference proteome</keyword>
<sequence>MRPQQVLLLGLMLLVPVLAFLFLKGFGTNRYALPFYLPERVDSTLVAGKWQRDTVFHQLGSFQLREGAGGREVTGAELKAQGLYVLSVLPPGCPLECQRQTAQLVRLQEKYRQEPRVRLASVLASSDSVAVAARYAEQAGAIAGKWFFLTGNESKVNRLLEQEFRLLPSATTTSASTYPLVVLLVDRDGYVRGRYNGTSERDMNRLITEISVLLYIYDNP</sequence>
<dbReference type="Proteomes" id="UP000626554">
    <property type="component" value="Unassembled WGS sequence"/>
</dbReference>
<dbReference type="InterPro" id="IPR013766">
    <property type="entry name" value="Thioredoxin_domain"/>
</dbReference>
<comment type="caution">
    <text evidence="2">The sequence shown here is derived from an EMBL/GenBank/DDBJ whole genome shotgun (WGS) entry which is preliminary data.</text>
</comment>
<gene>
    <name evidence="2" type="ORF">HW556_03405</name>
</gene>
<feature type="domain" description="Thioredoxin" evidence="1">
    <location>
        <begin position="53"/>
        <end position="212"/>
    </location>
</feature>
<dbReference type="SUPFAM" id="SSF52833">
    <property type="entry name" value="Thioredoxin-like"/>
    <property type="match status" value="1"/>
</dbReference>
<dbReference type="EMBL" id="JABKAV010000005">
    <property type="protein sequence ID" value="NVO83919.1"/>
    <property type="molecule type" value="Genomic_DNA"/>
</dbReference>
<dbReference type="Gene3D" id="3.40.30.10">
    <property type="entry name" value="Glutaredoxin"/>
    <property type="match status" value="1"/>
</dbReference>
<evidence type="ECO:0000313" key="3">
    <source>
        <dbReference type="Proteomes" id="UP000626554"/>
    </source>
</evidence>
<evidence type="ECO:0000259" key="1">
    <source>
        <dbReference type="PROSITE" id="PS51352"/>
    </source>
</evidence>
<evidence type="ECO:0000313" key="2">
    <source>
        <dbReference type="EMBL" id="NVO83919.1"/>
    </source>
</evidence>
<protein>
    <recommendedName>
        <fullName evidence="1">Thioredoxin domain-containing protein</fullName>
    </recommendedName>
</protein>
<accession>A0ABX2Q034</accession>